<keyword evidence="1" id="KW-1133">Transmembrane helix</keyword>
<sequence>MNPPALLFCPTVFCFSLIPTLEFMYMNAWIHCNNPLAETLANGSPGQLGSSGHVANYIGKLGTLEGFLRQVFGTRGINQILHVIVVFIYVLFKALCI</sequence>
<dbReference type="AlphaFoldDB" id="A0A8J4QQV4"/>
<evidence type="ECO:0000256" key="2">
    <source>
        <dbReference type="SAM" id="SignalP"/>
    </source>
</evidence>
<dbReference type="EMBL" id="JRKL02005074">
    <property type="protein sequence ID" value="KAF3951169.1"/>
    <property type="molecule type" value="Genomic_DNA"/>
</dbReference>
<organism evidence="3 4">
    <name type="scientific">Castanea mollissima</name>
    <name type="common">Chinese chestnut</name>
    <dbReference type="NCBI Taxonomy" id="60419"/>
    <lineage>
        <taxon>Eukaryota</taxon>
        <taxon>Viridiplantae</taxon>
        <taxon>Streptophyta</taxon>
        <taxon>Embryophyta</taxon>
        <taxon>Tracheophyta</taxon>
        <taxon>Spermatophyta</taxon>
        <taxon>Magnoliopsida</taxon>
        <taxon>eudicotyledons</taxon>
        <taxon>Gunneridae</taxon>
        <taxon>Pentapetalae</taxon>
        <taxon>rosids</taxon>
        <taxon>fabids</taxon>
        <taxon>Fagales</taxon>
        <taxon>Fagaceae</taxon>
        <taxon>Castanea</taxon>
    </lineage>
</organism>
<comment type="caution">
    <text evidence="3">The sequence shown here is derived from an EMBL/GenBank/DDBJ whole genome shotgun (WGS) entry which is preliminary data.</text>
</comment>
<protein>
    <submittedName>
        <fullName evidence="3">Uncharacterized protein</fullName>
    </submittedName>
</protein>
<evidence type="ECO:0000256" key="1">
    <source>
        <dbReference type="SAM" id="Phobius"/>
    </source>
</evidence>
<name>A0A8J4QQV4_9ROSI</name>
<evidence type="ECO:0000313" key="3">
    <source>
        <dbReference type="EMBL" id="KAF3951169.1"/>
    </source>
</evidence>
<keyword evidence="4" id="KW-1185">Reference proteome</keyword>
<feature type="chain" id="PRO_5046567939" evidence="2">
    <location>
        <begin position="29"/>
        <end position="97"/>
    </location>
</feature>
<reference evidence="3" key="1">
    <citation type="submission" date="2020-03" db="EMBL/GenBank/DDBJ databases">
        <title>Castanea mollissima Vanexum genome sequencing.</title>
        <authorList>
            <person name="Staton M."/>
        </authorList>
    </citation>
    <scope>NUCLEOTIDE SEQUENCE</scope>
    <source>
        <tissue evidence="3">Leaf</tissue>
    </source>
</reference>
<proteinExistence type="predicted"/>
<keyword evidence="1" id="KW-0812">Transmembrane</keyword>
<gene>
    <name evidence="3" type="ORF">CMV_023149</name>
</gene>
<evidence type="ECO:0000313" key="4">
    <source>
        <dbReference type="Proteomes" id="UP000737018"/>
    </source>
</evidence>
<feature type="signal peptide" evidence="2">
    <location>
        <begin position="1"/>
        <end position="28"/>
    </location>
</feature>
<feature type="transmembrane region" description="Helical" evidence="1">
    <location>
        <begin position="76"/>
        <end position="96"/>
    </location>
</feature>
<dbReference type="Proteomes" id="UP000737018">
    <property type="component" value="Unassembled WGS sequence"/>
</dbReference>
<accession>A0A8J4QQV4</accession>
<keyword evidence="1" id="KW-0472">Membrane</keyword>
<keyword evidence="2" id="KW-0732">Signal</keyword>